<name>A0A249XSL2_9CAUD</name>
<protein>
    <recommendedName>
        <fullName evidence="1">Glycine-rich domain-containing protein</fullName>
    </recommendedName>
</protein>
<feature type="domain" description="Glycine-rich" evidence="1">
    <location>
        <begin position="22"/>
        <end position="200"/>
    </location>
</feature>
<keyword evidence="3" id="KW-1185">Reference proteome</keyword>
<organism evidence="2 3">
    <name type="scientific">Mycobacterium phage Phabba</name>
    <dbReference type="NCBI Taxonomy" id="2027899"/>
    <lineage>
        <taxon>Viruses</taxon>
        <taxon>Duplodnaviria</taxon>
        <taxon>Heunggongvirae</taxon>
        <taxon>Uroviricota</taxon>
        <taxon>Caudoviricetes</taxon>
        <taxon>Ceeclamvirinae</taxon>
        <taxon>Myrnavirus</taxon>
        <taxon>Myrnavirus phabba</taxon>
        <taxon>Myranavirus phabba</taxon>
    </lineage>
</organism>
<dbReference type="EMBL" id="MF668280">
    <property type="protein sequence ID" value="ASZ74708.1"/>
    <property type="molecule type" value="Genomic_DNA"/>
</dbReference>
<gene>
    <name evidence="2" type="ORF">SEA_PHABBA_139</name>
</gene>
<reference evidence="3" key="1">
    <citation type="submission" date="2017-08" db="EMBL/GenBank/DDBJ databases">
        <authorList>
            <person name="de Groot N.N."/>
        </authorList>
    </citation>
    <scope>NUCLEOTIDE SEQUENCE [LARGE SCALE GENOMIC DNA]</scope>
</reference>
<evidence type="ECO:0000259" key="1">
    <source>
        <dbReference type="Pfam" id="PF21722"/>
    </source>
</evidence>
<evidence type="ECO:0000313" key="3">
    <source>
        <dbReference type="Proteomes" id="UP000226037"/>
    </source>
</evidence>
<accession>A0A249XSL2</accession>
<evidence type="ECO:0000313" key="2">
    <source>
        <dbReference type="EMBL" id="ASZ74708.1"/>
    </source>
</evidence>
<dbReference type="Proteomes" id="UP000226037">
    <property type="component" value="Segment"/>
</dbReference>
<proteinExistence type="predicted"/>
<dbReference type="InterPro" id="IPR049304">
    <property type="entry name" value="Gly_rich_dom"/>
</dbReference>
<dbReference type="Pfam" id="PF21722">
    <property type="entry name" value="Gly_rich_2"/>
    <property type="match status" value="1"/>
</dbReference>
<sequence length="203" mass="19929">MPLIVPQFRGYLDPIESPFPAAGSYTVDLDIRHRFVDLVGIGGGSGGNGGDGGAGRAGTGGEAAAWGSLRLTRGVEIPWTATQVLVTVGVGGARAPKEQQGRAGTATVFTIGGVVVLTCPAAPRPSPQYQGHYDGTAPGDFTYALTGNTFTGGIAGKGGARDGNGSHASGLGAGGGAGNGGIYTVAWEGGDGSAGGAWVRGSQ</sequence>